<dbReference type="Gramene" id="PHT67612">
    <property type="protein sequence ID" value="PHT67612"/>
    <property type="gene ID" value="T459_27099"/>
</dbReference>
<keyword evidence="2" id="KW-1185">Reference proteome</keyword>
<reference evidence="1 2" key="1">
    <citation type="journal article" date="2014" name="Nat. Genet.">
        <title>Genome sequence of the hot pepper provides insights into the evolution of pungency in Capsicum species.</title>
        <authorList>
            <person name="Kim S."/>
            <person name="Park M."/>
            <person name="Yeom S.I."/>
            <person name="Kim Y.M."/>
            <person name="Lee J.M."/>
            <person name="Lee H.A."/>
            <person name="Seo E."/>
            <person name="Choi J."/>
            <person name="Cheong K."/>
            <person name="Kim K.T."/>
            <person name="Jung K."/>
            <person name="Lee G.W."/>
            <person name="Oh S.K."/>
            <person name="Bae C."/>
            <person name="Kim S.B."/>
            <person name="Lee H.Y."/>
            <person name="Kim S.Y."/>
            <person name="Kim M.S."/>
            <person name="Kang B.C."/>
            <person name="Jo Y.D."/>
            <person name="Yang H.B."/>
            <person name="Jeong H.J."/>
            <person name="Kang W.H."/>
            <person name="Kwon J.K."/>
            <person name="Shin C."/>
            <person name="Lim J.Y."/>
            <person name="Park J.H."/>
            <person name="Huh J.H."/>
            <person name="Kim J.S."/>
            <person name="Kim B.D."/>
            <person name="Cohen O."/>
            <person name="Paran I."/>
            <person name="Suh M.C."/>
            <person name="Lee S.B."/>
            <person name="Kim Y.K."/>
            <person name="Shin Y."/>
            <person name="Noh S.J."/>
            <person name="Park J."/>
            <person name="Seo Y.S."/>
            <person name="Kwon S.Y."/>
            <person name="Kim H.A."/>
            <person name="Park J.M."/>
            <person name="Kim H.J."/>
            <person name="Choi S.B."/>
            <person name="Bosland P.W."/>
            <person name="Reeves G."/>
            <person name="Jo S.H."/>
            <person name="Lee B.W."/>
            <person name="Cho H.T."/>
            <person name="Choi H.S."/>
            <person name="Lee M.S."/>
            <person name="Yu Y."/>
            <person name="Do Choi Y."/>
            <person name="Park B.S."/>
            <person name="van Deynze A."/>
            <person name="Ashrafi H."/>
            <person name="Hill T."/>
            <person name="Kim W.T."/>
            <person name="Pai H.S."/>
            <person name="Ahn H.K."/>
            <person name="Yeam I."/>
            <person name="Giovannoni J.J."/>
            <person name="Rose J.K."/>
            <person name="Sorensen I."/>
            <person name="Lee S.J."/>
            <person name="Kim R.W."/>
            <person name="Choi I.Y."/>
            <person name="Choi B.S."/>
            <person name="Lim J.S."/>
            <person name="Lee Y.H."/>
            <person name="Choi D."/>
        </authorList>
    </citation>
    <scope>NUCLEOTIDE SEQUENCE [LARGE SCALE GENOMIC DNA]</scope>
    <source>
        <strain evidence="2">cv. CM334</strain>
    </source>
</reference>
<comment type="caution">
    <text evidence="1">The sequence shown here is derived from an EMBL/GenBank/DDBJ whole genome shotgun (WGS) entry which is preliminary data.</text>
</comment>
<dbReference type="EMBL" id="AYRZ02000011">
    <property type="protein sequence ID" value="PHT67612.1"/>
    <property type="molecule type" value="Genomic_DNA"/>
</dbReference>
<dbReference type="SMR" id="A0A2G2YCZ0"/>
<evidence type="ECO:0000313" key="1">
    <source>
        <dbReference type="EMBL" id="PHT67612.1"/>
    </source>
</evidence>
<dbReference type="AlphaFoldDB" id="A0A2G2YCZ0"/>
<proteinExistence type="predicted"/>
<organism evidence="1 2">
    <name type="scientific">Capsicum annuum</name>
    <name type="common">Capsicum pepper</name>
    <dbReference type="NCBI Taxonomy" id="4072"/>
    <lineage>
        <taxon>Eukaryota</taxon>
        <taxon>Viridiplantae</taxon>
        <taxon>Streptophyta</taxon>
        <taxon>Embryophyta</taxon>
        <taxon>Tracheophyta</taxon>
        <taxon>Spermatophyta</taxon>
        <taxon>Magnoliopsida</taxon>
        <taxon>eudicotyledons</taxon>
        <taxon>Gunneridae</taxon>
        <taxon>Pentapetalae</taxon>
        <taxon>asterids</taxon>
        <taxon>lamiids</taxon>
        <taxon>Solanales</taxon>
        <taxon>Solanaceae</taxon>
        <taxon>Solanoideae</taxon>
        <taxon>Capsiceae</taxon>
        <taxon>Capsicum</taxon>
    </lineage>
</organism>
<gene>
    <name evidence="1" type="ORF">T459_27099</name>
</gene>
<name>A0A2G2YCZ0_CAPAN</name>
<reference evidence="1 2" key="2">
    <citation type="journal article" date="2017" name="Genome Biol.">
        <title>New reference genome sequences of hot pepper reveal the massive evolution of plant disease-resistance genes by retroduplication.</title>
        <authorList>
            <person name="Kim S."/>
            <person name="Park J."/>
            <person name="Yeom S.I."/>
            <person name="Kim Y.M."/>
            <person name="Seo E."/>
            <person name="Kim K.T."/>
            <person name="Kim M.S."/>
            <person name="Lee J.M."/>
            <person name="Cheong K."/>
            <person name="Shin H.S."/>
            <person name="Kim S.B."/>
            <person name="Han K."/>
            <person name="Lee J."/>
            <person name="Park M."/>
            <person name="Lee H.A."/>
            <person name="Lee H.Y."/>
            <person name="Lee Y."/>
            <person name="Oh S."/>
            <person name="Lee J.H."/>
            <person name="Choi E."/>
            <person name="Choi E."/>
            <person name="Lee S.E."/>
            <person name="Jeon J."/>
            <person name="Kim H."/>
            <person name="Choi G."/>
            <person name="Song H."/>
            <person name="Lee J."/>
            <person name="Lee S.C."/>
            <person name="Kwon J.K."/>
            <person name="Lee H.Y."/>
            <person name="Koo N."/>
            <person name="Hong Y."/>
            <person name="Kim R.W."/>
            <person name="Kang W.H."/>
            <person name="Huh J.H."/>
            <person name="Kang B.C."/>
            <person name="Yang T.J."/>
            <person name="Lee Y.H."/>
            <person name="Bennetzen J.L."/>
            <person name="Choi D."/>
        </authorList>
    </citation>
    <scope>NUCLEOTIDE SEQUENCE [LARGE SCALE GENOMIC DNA]</scope>
    <source>
        <strain evidence="2">cv. CM334</strain>
    </source>
</reference>
<protein>
    <submittedName>
        <fullName evidence="1">Uncharacterized protein</fullName>
    </submittedName>
</protein>
<dbReference type="Proteomes" id="UP000222542">
    <property type="component" value="Unassembled WGS sequence"/>
</dbReference>
<sequence length="263" mass="29778">MCSSDENSANNTSFLGKIMEYLVRIKNFVVEGIWTIKTCCVQALQGLKNCFVQMLSTLKSCVVQSLQWLKNFACELWDKVKEFLLCGLGNDGGNGSDFGGKQNEYGLLDEGRIAFQALFTREVFPQSFSPSLELKNKGQIKEYLVRFKDFVMEGLRKMKDFFVEALQQLKNSFMDMLVKLKKDVVGQCVQCIKNIASELLQELKNFFGEDEMDKVVVQNEGFGNRSEIMFARVHCAEGLSHVLQEALSHFVTVLDGVIKAKIN</sequence>
<evidence type="ECO:0000313" key="2">
    <source>
        <dbReference type="Proteomes" id="UP000222542"/>
    </source>
</evidence>
<accession>A0A2G2YCZ0</accession>